<evidence type="ECO:0000256" key="1">
    <source>
        <dbReference type="SAM" id="SignalP"/>
    </source>
</evidence>
<evidence type="ECO:0008006" key="4">
    <source>
        <dbReference type="Google" id="ProtNLM"/>
    </source>
</evidence>
<dbReference type="PANTHER" id="PTHR36312:SF3">
    <property type="entry name" value="THIONIN-LIKE PROTEIN 2"/>
    <property type="match status" value="1"/>
</dbReference>
<dbReference type="PANTHER" id="PTHR36312">
    <property type="entry name" value="THIONIN-LIKE PROTEIN 1"/>
    <property type="match status" value="1"/>
</dbReference>
<reference evidence="2 3" key="1">
    <citation type="submission" date="2021-02" db="EMBL/GenBank/DDBJ databases">
        <title>Plant Genome Project.</title>
        <authorList>
            <person name="Zhang R.-G."/>
        </authorList>
    </citation>
    <scope>NUCLEOTIDE SEQUENCE [LARGE SCALE GENOMIC DNA]</scope>
    <source>
        <tissue evidence="2">Leaves</tissue>
    </source>
</reference>
<name>A0ABQ8HLC1_9ROSI</name>
<comment type="caution">
    <text evidence="2">The sequence shown here is derived from an EMBL/GenBank/DDBJ whole genome shotgun (WGS) entry which is preliminary data.</text>
</comment>
<feature type="signal peptide" evidence="1">
    <location>
        <begin position="1"/>
        <end position="21"/>
    </location>
</feature>
<proteinExistence type="predicted"/>
<gene>
    <name evidence="2" type="ORF">JRO89_XS09G0148600</name>
</gene>
<protein>
    <recommendedName>
        <fullName evidence="4">Protein TAP1-like</fullName>
    </recommendedName>
</protein>
<evidence type="ECO:0000313" key="2">
    <source>
        <dbReference type="EMBL" id="KAH7565158.1"/>
    </source>
</evidence>
<evidence type="ECO:0000313" key="3">
    <source>
        <dbReference type="Proteomes" id="UP000827721"/>
    </source>
</evidence>
<dbReference type="Proteomes" id="UP000827721">
    <property type="component" value="Unassembled WGS sequence"/>
</dbReference>
<organism evidence="2 3">
    <name type="scientific">Xanthoceras sorbifolium</name>
    <dbReference type="NCBI Taxonomy" id="99658"/>
    <lineage>
        <taxon>Eukaryota</taxon>
        <taxon>Viridiplantae</taxon>
        <taxon>Streptophyta</taxon>
        <taxon>Embryophyta</taxon>
        <taxon>Tracheophyta</taxon>
        <taxon>Spermatophyta</taxon>
        <taxon>Magnoliopsida</taxon>
        <taxon>eudicotyledons</taxon>
        <taxon>Gunneridae</taxon>
        <taxon>Pentapetalae</taxon>
        <taxon>rosids</taxon>
        <taxon>malvids</taxon>
        <taxon>Sapindales</taxon>
        <taxon>Sapindaceae</taxon>
        <taxon>Xanthoceroideae</taxon>
        <taxon>Xanthoceras</taxon>
    </lineage>
</organism>
<sequence length="107" mass="11996">MEKKIVVVTLMMVMLLGQAAASFDKCYAACYFDCILDMRKLFPIVPKKFLPCAWKCAKHCIFHPASTSLYYCNLGCSVESCSDVYDDGVKMGSCVDNCNNNYCSKKD</sequence>
<dbReference type="EMBL" id="JAFEMO010000009">
    <property type="protein sequence ID" value="KAH7565158.1"/>
    <property type="molecule type" value="Genomic_DNA"/>
</dbReference>
<dbReference type="InterPro" id="IPR038975">
    <property type="entry name" value="THNL"/>
</dbReference>
<accession>A0ABQ8HLC1</accession>
<keyword evidence="3" id="KW-1185">Reference proteome</keyword>
<keyword evidence="1" id="KW-0732">Signal</keyword>
<feature type="chain" id="PRO_5046423239" description="Protein TAP1-like" evidence="1">
    <location>
        <begin position="22"/>
        <end position="107"/>
    </location>
</feature>